<dbReference type="GO" id="GO:0016020">
    <property type="term" value="C:membrane"/>
    <property type="evidence" value="ECO:0007669"/>
    <property type="project" value="UniProtKB-SubCell"/>
</dbReference>
<dbReference type="PROSITE" id="PS00375">
    <property type="entry name" value="UDPGT"/>
    <property type="match status" value="1"/>
</dbReference>
<comment type="catalytic activity">
    <reaction evidence="5">
        <text>glucuronate acceptor + UDP-alpha-D-glucuronate = acceptor beta-D-glucuronoside + UDP + H(+)</text>
        <dbReference type="Rhea" id="RHEA:21032"/>
        <dbReference type="ChEBI" id="CHEBI:15378"/>
        <dbReference type="ChEBI" id="CHEBI:58052"/>
        <dbReference type="ChEBI" id="CHEBI:58223"/>
        <dbReference type="ChEBI" id="CHEBI:132367"/>
        <dbReference type="ChEBI" id="CHEBI:132368"/>
        <dbReference type="EC" id="2.4.1.17"/>
    </reaction>
</comment>
<gene>
    <name evidence="6" type="ORF">NQ318_011393</name>
</gene>
<evidence type="ECO:0000256" key="5">
    <source>
        <dbReference type="RuleBase" id="RU362059"/>
    </source>
</evidence>
<dbReference type="EMBL" id="JAPWTK010000045">
    <property type="protein sequence ID" value="KAJ8954700.1"/>
    <property type="molecule type" value="Genomic_DNA"/>
</dbReference>
<reference evidence="6" key="1">
    <citation type="journal article" date="2023" name="Insect Mol. Biol.">
        <title>Genome sequencing provides insights into the evolution of gene families encoding plant cell wall-degrading enzymes in longhorned beetles.</title>
        <authorList>
            <person name="Shin N.R."/>
            <person name="Okamura Y."/>
            <person name="Kirsch R."/>
            <person name="Pauchet Y."/>
        </authorList>
    </citation>
    <scope>NUCLEOTIDE SEQUENCE</scope>
    <source>
        <strain evidence="6">AMC_N1</strain>
    </source>
</reference>
<sequence>MDLRIFFVLCAFWYIVEPARILGIFPTPAKSHFTLGFRLMKELADRGHEVTMVSPFPQEMPISNYSDIPVESMSEALESFKKDFYSRESMCLVSSVKFIHNMAYELTEKLLSHNNFQNLLKSGRKFDLIVMEYFLNDAAIGVGTFFNAPVVLFSSLPSSALTNHLFANPAPSSYVPHLLSPYTGKMSFWERWSNSLYNTIDILYKHYHMLPKHDYILKKFISSELSIEDVMYNASLMLLNSHPSVSEPVPHTPSMIEIGSFHIDSPKNLSEEFRKFMDEADEGVVLFSMVLTLITKKREAIAKAFGKIKQKVLWKFEDDNFLELPTNLKLANWVPQQDILAHPNTKAFISHGGMLSSIEAVYFGVPVIGIPIYGDQKMNIAKSVQNGYAVSVPFRELTEEKLTWALNEVLSSSKYMNNAKTRSKIMRDQLVSPLDAAIYWMEYVIRQNGATHLQSSGVKLKWYQRNMLDIILVLVVVDVILFLIFYYIFKHIIHHVAGKIRGRPNKKYERLSK</sequence>
<organism evidence="6 7">
    <name type="scientific">Aromia moschata</name>
    <dbReference type="NCBI Taxonomy" id="1265417"/>
    <lineage>
        <taxon>Eukaryota</taxon>
        <taxon>Metazoa</taxon>
        <taxon>Ecdysozoa</taxon>
        <taxon>Arthropoda</taxon>
        <taxon>Hexapoda</taxon>
        <taxon>Insecta</taxon>
        <taxon>Pterygota</taxon>
        <taxon>Neoptera</taxon>
        <taxon>Endopterygota</taxon>
        <taxon>Coleoptera</taxon>
        <taxon>Polyphaga</taxon>
        <taxon>Cucujiformia</taxon>
        <taxon>Chrysomeloidea</taxon>
        <taxon>Cerambycidae</taxon>
        <taxon>Cerambycinae</taxon>
        <taxon>Callichromatini</taxon>
        <taxon>Aromia</taxon>
    </lineage>
</organism>
<keyword evidence="5" id="KW-0732">Signal</keyword>
<dbReference type="PANTHER" id="PTHR48043">
    <property type="entry name" value="EG:EG0003.4 PROTEIN-RELATED"/>
    <property type="match status" value="1"/>
</dbReference>
<dbReference type="Gene3D" id="3.40.50.2000">
    <property type="entry name" value="Glycogen Phosphorylase B"/>
    <property type="match status" value="2"/>
</dbReference>
<accession>A0AAV8YRV9</accession>
<name>A0AAV8YRV9_9CUCU</name>
<evidence type="ECO:0000256" key="1">
    <source>
        <dbReference type="ARBA" id="ARBA00009995"/>
    </source>
</evidence>
<dbReference type="InterPro" id="IPR002213">
    <property type="entry name" value="UDP_glucos_trans"/>
</dbReference>
<comment type="similarity">
    <text evidence="1 4">Belongs to the UDP-glycosyltransferase family.</text>
</comment>
<evidence type="ECO:0000313" key="6">
    <source>
        <dbReference type="EMBL" id="KAJ8954700.1"/>
    </source>
</evidence>
<dbReference type="PANTHER" id="PTHR48043:SF159">
    <property type="entry name" value="EG:EG0003.4 PROTEIN-RELATED"/>
    <property type="match status" value="1"/>
</dbReference>
<dbReference type="SUPFAM" id="SSF53756">
    <property type="entry name" value="UDP-Glycosyltransferase/glycogen phosphorylase"/>
    <property type="match status" value="1"/>
</dbReference>
<dbReference type="Pfam" id="PF00201">
    <property type="entry name" value="UDPGT"/>
    <property type="match status" value="1"/>
</dbReference>
<evidence type="ECO:0000256" key="4">
    <source>
        <dbReference type="RuleBase" id="RU003718"/>
    </source>
</evidence>
<protein>
    <recommendedName>
        <fullName evidence="5">UDP-glucuronosyltransferase</fullName>
        <ecNumber evidence="5">2.4.1.17</ecNumber>
    </recommendedName>
</protein>
<dbReference type="InterPro" id="IPR050271">
    <property type="entry name" value="UDP-glycosyltransferase"/>
</dbReference>
<keyword evidence="5" id="KW-0812">Transmembrane</keyword>
<dbReference type="EC" id="2.4.1.17" evidence="5"/>
<dbReference type="CDD" id="cd03784">
    <property type="entry name" value="GT1_Gtf-like"/>
    <property type="match status" value="1"/>
</dbReference>
<evidence type="ECO:0000256" key="2">
    <source>
        <dbReference type="ARBA" id="ARBA00022676"/>
    </source>
</evidence>
<evidence type="ECO:0000313" key="7">
    <source>
        <dbReference type="Proteomes" id="UP001162162"/>
    </source>
</evidence>
<feature type="signal peptide" evidence="5">
    <location>
        <begin position="1"/>
        <end position="18"/>
    </location>
</feature>
<proteinExistence type="inferred from homology"/>
<comment type="subcellular location">
    <subcellularLocation>
        <location evidence="5">Membrane</location>
        <topology evidence="5">Single-pass membrane protein</topology>
    </subcellularLocation>
</comment>
<keyword evidence="5" id="KW-1133">Transmembrane helix</keyword>
<dbReference type="FunFam" id="3.40.50.2000:FF:000050">
    <property type="entry name" value="UDP-glucuronosyltransferase"/>
    <property type="match status" value="1"/>
</dbReference>
<keyword evidence="7" id="KW-1185">Reference proteome</keyword>
<keyword evidence="2 4" id="KW-0328">Glycosyltransferase</keyword>
<comment type="caution">
    <text evidence="6">The sequence shown here is derived from an EMBL/GenBank/DDBJ whole genome shotgun (WGS) entry which is preliminary data.</text>
</comment>
<evidence type="ECO:0000256" key="3">
    <source>
        <dbReference type="ARBA" id="ARBA00022679"/>
    </source>
</evidence>
<keyword evidence="3 4" id="KW-0808">Transferase</keyword>
<dbReference type="AlphaFoldDB" id="A0AAV8YRV9"/>
<dbReference type="GO" id="GO:0015020">
    <property type="term" value="F:glucuronosyltransferase activity"/>
    <property type="evidence" value="ECO:0007669"/>
    <property type="project" value="UniProtKB-EC"/>
</dbReference>
<feature type="transmembrane region" description="Helical" evidence="5">
    <location>
        <begin position="470"/>
        <end position="489"/>
    </location>
</feature>
<dbReference type="InterPro" id="IPR035595">
    <property type="entry name" value="UDP_glycos_trans_CS"/>
</dbReference>
<dbReference type="Proteomes" id="UP001162162">
    <property type="component" value="Unassembled WGS sequence"/>
</dbReference>
<feature type="chain" id="PRO_5043088274" description="UDP-glucuronosyltransferase" evidence="5">
    <location>
        <begin position="19"/>
        <end position="513"/>
    </location>
</feature>
<keyword evidence="5" id="KW-0472">Membrane</keyword>
<dbReference type="FunFam" id="3.40.50.2000:FF:000144">
    <property type="entry name" value="UDP-glucuronosyltransferase"/>
    <property type="match status" value="1"/>
</dbReference>